<name>A0A6P8ZWV5_THRPL</name>
<reference evidence="2" key="1">
    <citation type="submission" date="2025-08" db="UniProtKB">
        <authorList>
            <consortium name="RefSeq"/>
        </authorList>
    </citation>
    <scope>IDENTIFICATION</scope>
    <source>
        <tissue evidence="2">Total insect</tissue>
    </source>
</reference>
<sequence>MEYRLEQLECDVYNHIHQCAHTSEELLKLMQLISSSAAFQIQSLNLATKSIGAVCSKIKVSPVNCDFPLVVSCRAFK</sequence>
<dbReference type="Proteomes" id="UP000515158">
    <property type="component" value="Unplaced"/>
</dbReference>
<dbReference type="GeneID" id="117650503"/>
<organism evidence="2">
    <name type="scientific">Thrips palmi</name>
    <name type="common">Melon thrips</name>
    <dbReference type="NCBI Taxonomy" id="161013"/>
    <lineage>
        <taxon>Eukaryota</taxon>
        <taxon>Metazoa</taxon>
        <taxon>Ecdysozoa</taxon>
        <taxon>Arthropoda</taxon>
        <taxon>Hexapoda</taxon>
        <taxon>Insecta</taxon>
        <taxon>Pterygota</taxon>
        <taxon>Neoptera</taxon>
        <taxon>Paraneoptera</taxon>
        <taxon>Thysanoptera</taxon>
        <taxon>Terebrantia</taxon>
        <taxon>Thripoidea</taxon>
        <taxon>Thripidae</taxon>
        <taxon>Thrips</taxon>
    </lineage>
</organism>
<protein>
    <submittedName>
        <fullName evidence="2">Uncharacterized protein LOC117650503 isoform X2</fullName>
    </submittedName>
</protein>
<keyword evidence="1" id="KW-1185">Reference proteome</keyword>
<gene>
    <name evidence="2" type="primary">LOC117650503</name>
</gene>
<dbReference type="RefSeq" id="XP_034249867.1">
    <property type="nucleotide sequence ID" value="XM_034393976.1"/>
</dbReference>
<evidence type="ECO:0000313" key="1">
    <source>
        <dbReference type="Proteomes" id="UP000515158"/>
    </source>
</evidence>
<proteinExistence type="predicted"/>
<dbReference type="AlphaFoldDB" id="A0A6P8ZWV5"/>
<accession>A0A6P8ZWV5</accession>
<evidence type="ECO:0000313" key="2">
    <source>
        <dbReference type="RefSeq" id="XP_034249867.1"/>
    </source>
</evidence>